<dbReference type="Gene3D" id="3.40.50.620">
    <property type="entry name" value="HUPs"/>
    <property type="match status" value="1"/>
</dbReference>
<dbReference type="PANTHER" id="PTHR46268:SF6">
    <property type="entry name" value="UNIVERSAL STRESS PROTEIN UP12"/>
    <property type="match status" value="1"/>
</dbReference>
<dbReference type="CDD" id="cd00293">
    <property type="entry name" value="USP-like"/>
    <property type="match status" value="1"/>
</dbReference>
<evidence type="ECO:0000313" key="3">
    <source>
        <dbReference type="EMBL" id="GFO59975.1"/>
    </source>
</evidence>
<keyword evidence="4" id="KW-1185">Reference proteome</keyword>
<dbReference type="InterPro" id="IPR014729">
    <property type="entry name" value="Rossmann-like_a/b/a_fold"/>
</dbReference>
<dbReference type="EMBL" id="BLXX01000006">
    <property type="protein sequence ID" value="GFO59975.1"/>
    <property type="molecule type" value="Genomic_DNA"/>
</dbReference>
<dbReference type="PANTHER" id="PTHR46268">
    <property type="entry name" value="STRESS RESPONSE PROTEIN NHAX"/>
    <property type="match status" value="1"/>
</dbReference>
<dbReference type="RefSeq" id="WP_183354797.1">
    <property type="nucleotide sequence ID" value="NZ_BLXX01000006.1"/>
</dbReference>
<protein>
    <recommendedName>
        <fullName evidence="2">UspA domain-containing protein</fullName>
    </recommendedName>
</protein>
<organism evidence="3 4">
    <name type="scientific">Geomonas silvestris</name>
    <dbReference type="NCBI Taxonomy" id="2740184"/>
    <lineage>
        <taxon>Bacteria</taxon>
        <taxon>Pseudomonadati</taxon>
        <taxon>Thermodesulfobacteriota</taxon>
        <taxon>Desulfuromonadia</taxon>
        <taxon>Geobacterales</taxon>
        <taxon>Geobacteraceae</taxon>
        <taxon>Geomonas</taxon>
    </lineage>
</organism>
<accession>A0A6V8MIX9</accession>
<name>A0A6V8MIX9_9BACT</name>
<comment type="similarity">
    <text evidence="1">Belongs to the universal stress protein A family.</text>
</comment>
<sequence>MEQIKHILVVSRLSQYCRDAVGIGISLAKKYGSQITVLHLVSNPVTMEALNAPLPFPDSRHKTYASVQDEAREELDQLLKREMNAGLPLKVLVKDGRPIDEIVKVVNDEKIDLMVLLAHEEGRLEHLLFGRDNDAVIRRMPCSILLVKREPGRVDW</sequence>
<comment type="caution">
    <text evidence="3">The sequence shown here is derived from an EMBL/GenBank/DDBJ whole genome shotgun (WGS) entry which is preliminary data.</text>
</comment>
<proteinExistence type="inferred from homology"/>
<dbReference type="AlphaFoldDB" id="A0A6V8MIX9"/>
<dbReference type="Proteomes" id="UP000556026">
    <property type="component" value="Unassembled WGS sequence"/>
</dbReference>
<evidence type="ECO:0000313" key="4">
    <source>
        <dbReference type="Proteomes" id="UP000556026"/>
    </source>
</evidence>
<feature type="domain" description="UspA" evidence="2">
    <location>
        <begin position="4"/>
        <end position="148"/>
    </location>
</feature>
<reference evidence="4" key="1">
    <citation type="submission" date="2020-06" db="EMBL/GenBank/DDBJ databases">
        <title>Draft genomic sequence of Geomonas sp. Red330.</title>
        <authorList>
            <person name="Itoh H."/>
            <person name="Zhenxing X."/>
            <person name="Ushijima N."/>
            <person name="Masuda Y."/>
            <person name="Shiratori Y."/>
            <person name="Senoo K."/>
        </authorList>
    </citation>
    <scope>NUCLEOTIDE SEQUENCE [LARGE SCALE GENOMIC DNA]</scope>
    <source>
        <strain evidence="4">Red330</strain>
    </source>
</reference>
<evidence type="ECO:0000256" key="1">
    <source>
        <dbReference type="ARBA" id="ARBA00008791"/>
    </source>
</evidence>
<dbReference type="Pfam" id="PF00582">
    <property type="entry name" value="Usp"/>
    <property type="match status" value="1"/>
</dbReference>
<gene>
    <name evidence="3" type="ORF">GMST_23000</name>
</gene>
<evidence type="ECO:0000259" key="2">
    <source>
        <dbReference type="Pfam" id="PF00582"/>
    </source>
</evidence>
<dbReference type="SUPFAM" id="SSF52402">
    <property type="entry name" value="Adenine nucleotide alpha hydrolases-like"/>
    <property type="match status" value="1"/>
</dbReference>
<dbReference type="InterPro" id="IPR006016">
    <property type="entry name" value="UspA"/>
</dbReference>